<keyword evidence="3 7" id="KW-0694">RNA-binding</keyword>
<name>A0A2R6Y2T4_9BACL</name>
<dbReference type="Pfam" id="PF00861">
    <property type="entry name" value="Ribosomal_L18p"/>
    <property type="match status" value="1"/>
</dbReference>
<evidence type="ECO:0000256" key="2">
    <source>
        <dbReference type="ARBA" id="ARBA00022730"/>
    </source>
</evidence>
<dbReference type="GO" id="GO:0003735">
    <property type="term" value="F:structural constituent of ribosome"/>
    <property type="evidence" value="ECO:0007669"/>
    <property type="project" value="InterPro"/>
</dbReference>
<dbReference type="Gene3D" id="3.30.420.100">
    <property type="match status" value="1"/>
</dbReference>
<dbReference type="AlphaFoldDB" id="A0A2R6Y2T4"/>
<dbReference type="InterPro" id="IPR057268">
    <property type="entry name" value="Ribosomal_L18"/>
</dbReference>
<reference evidence="9" key="1">
    <citation type="journal article" date="2018" name="Sci. Rep.">
        <title>Lignite coal burning seam in the remote Altai Mountains harbors a hydrogen-driven thermophilic microbial community.</title>
        <authorList>
            <person name="Kadnikov V.V."/>
            <person name="Mardanov A.V."/>
            <person name="Ivasenko D.A."/>
            <person name="Antsiferov D.V."/>
            <person name="Beletsky A.V."/>
            <person name="Karnachuk O.V."/>
            <person name="Ravin N.V."/>
        </authorList>
    </citation>
    <scope>NUCLEOTIDE SEQUENCE [LARGE SCALE GENOMIC DNA]</scope>
</reference>
<evidence type="ECO:0000256" key="1">
    <source>
        <dbReference type="ARBA" id="ARBA00007116"/>
    </source>
</evidence>
<keyword evidence="2 7" id="KW-0699">rRNA-binding</keyword>
<dbReference type="SUPFAM" id="SSF53137">
    <property type="entry name" value="Translational machinery components"/>
    <property type="match status" value="1"/>
</dbReference>
<dbReference type="NCBIfam" id="TIGR00060">
    <property type="entry name" value="L18_bact"/>
    <property type="match status" value="1"/>
</dbReference>
<dbReference type="CDD" id="cd00432">
    <property type="entry name" value="Ribosomal_L18_L5e"/>
    <property type="match status" value="1"/>
</dbReference>
<keyword evidence="4 7" id="KW-0689">Ribosomal protein</keyword>
<evidence type="ECO:0000256" key="4">
    <source>
        <dbReference type="ARBA" id="ARBA00022980"/>
    </source>
</evidence>
<comment type="subunit">
    <text evidence="7">Part of the 50S ribosomal subunit; part of the 5S rRNA/L5/L18/L25 subcomplex. Contacts the 5S and 23S rRNAs.</text>
</comment>
<keyword evidence="5 7" id="KW-0687">Ribonucleoprotein</keyword>
<dbReference type="InterPro" id="IPR005484">
    <property type="entry name" value="Ribosomal_uL18_bac/plant/anim"/>
</dbReference>
<evidence type="ECO:0000313" key="9">
    <source>
        <dbReference type="Proteomes" id="UP000244338"/>
    </source>
</evidence>
<evidence type="ECO:0000256" key="5">
    <source>
        <dbReference type="ARBA" id="ARBA00023274"/>
    </source>
</evidence>
<organism evidence="8 9">
    <name type="scientific">Candidatus Carbonibacillus altaicus</name>
    <dbReference type="NCBI Taxonomy" id="2163959"/>
    <lineage>
        <taxon>Bacteria</taxon>
        <taxon>Bacillati</taxon>
        <taxon>Bacillota</taxon>
        <taxon>Bacilli</taxon>
        <taxon>Bacillales</taxon>
        <taxon>Candidatus Carbonibacillus</taxon>
    </lineage>
</organism>
<comment type="similarity">
    <text evidence="1 7">Belongs to the universal ribosomal protein uL18 family.</text>
</comment>
<dbReference type="GO" id="GO:0006412">
    <property type="term" value="P:translation"/>
    <property type="evidence" value="ECO:0007669"/>
    <property type="project" value="UniProtKB-UniRule"/>
</dbReference>
<evidence type="ECO:0000313" key="8">
    <source>
        <dbReference type="EMBL" id="PTQ56978.1"/>
    </source>
</evidence>
<dbReference type="HAMAP" id="MF_01337_B">
    <property type="entry name" value="Ribosomal_uL18_B"/>
    <property type="match status" value="1"/>
</dbReference>
<gene>
    <name evidence="7" type="primary">rplR</name>
    <name evidence="8" type="ORF">BSOLF_2380</name>
</gene>
<dbReference type="PANTHER" id="PTHR12899:SF3">
    <property type="entry name" value="LARGE RIBOSOMAL SUBUNIT PROTEIN UL18M"/>
    <property type="match status" value="1"/>
</dbReference>
<evidence type="ECO:0000256" key="6">
    <source>
        <dbReference type="ARBA" id="ARBA00035197"/>
    </source>
</evidence>
<evidence type="ECO:0000256" key="3">
    <source>
        <dbReference type="ARBA" id="ARBA00022884"/>
    </source>
</evidence>
<accession>A0A2R6Y2T4</accession>
<evidence type="ECO:0000256" key="7">
    <source>
        <dbReference type="HAMAP-Rule" id="MF_01337"/>
    </source>
</evidence>
<dbReference type="Proteomes" id="UP000244338">
    <property type="component" value="Unassembled WGS sequence"/>
</dbReference>
<dbReference type="GO" id="GO:0022625">
    <property type="term" value="C:cytosolic large ribosomal subunit"/>
    <property type="evidence" value="ECO:0007669"/>
    <property type="project" value="TreeGrafter"/>
</dbReference>
<proteinExistence type="inferred from homology"/>
<comment type="caution">
    <text evidence="8">The sequence shown here is derived from an EMBL/GenBank/DDBJ whole genome shotgun (WGS) entry which is preliminary data.</text>
</comment>
<protein>
    <recommendedName>
        <fullName evidence="6 7">Large ribosomal subunit protein uL18</fullName>
    </recommendedName>
</protein>
<dbReference type="FunFam" id="3.30.420.100:FF:000001">
    <property type="entry name" value="50S ribosomal protein L18"/>
    <property type="match status" value="1"/>
</dbReference>
<sequence length="124" mass="14070">MITKPDRNVLRKKRHYRIRKKLFGNAHRPRLSVYRSTKHIYAQIIDDMQGMTLVHASTLDKELRDQLNEIGTGNKEAAALVGELLARRAKAKGIEKIVFDRGGYKYHGRVQALAEAARAGGLDF</sequence>
<dbReference type="PANTHER" id="PTHR12899">
    <property type="entry name" value="39S RIBOSOMAL PROTEIN L18, MITOCHONDRIAL"/>
    <property type="match status" value="1"/>
</dbReference>
<dbReference type="InterPro" id="IPR004389">
    <property type="entry name" value="Ribosomal_uL18_bac-type"/>
</dbReference>
<dbReference type="GO" id="GO:0008097">
    <property type="term" value="F:5S rRNA binding"/>
    <property type="evidence" value="ECO:0007669"/>
    <property type="project" value="TreeGrafter"/>
</dbReference>
<comment type="function">
    <text evidence="7">This is one of the proteins that bind and probably mediate the attachment of the 5S RNA into the large ribosomal subunit, where it forms part of the central protuberance.</text>
</comment>
<dbReference type="EMBL" id="PEBX01000015">
    <property type="protein sequence ID" value="PTQ56978.1"/>
    <property type="molecule type" value="Genomic_DNA"/>
</dbReference>